<gene>
    <name evidence="4" type="ORF">M0L44_16100</name>
</gene>
<reference evidence="4 5" key="1">
    <citation type="submission" date="2022-06" db="EMBL/GenBank/DDBJ databases">
        <title>Ideonella sp. NS12-5 Genome sequencing and assembly.</title>
        <authorList>
            <person name="Jung Y."/>
        </authorList>
    </citation>
    <scope>NUCLEOTIDE SEQUENCE [LARGE SCALE GENOMIC DNA]</scope>
    <source>
        <strain evidence="4 5">NS12-5</strain>
    </source>
</reference>
<protein>
    <submittedName>
        <fullName evidence="4">LLM class flavin-dependent oxidoreductase</fullName>
    </submittedName>
</protein>
<dbReference type="PANTHER" id="PTHR30137:SF8">
    <property type="entry name" value="BLR5498 PROTEIN"/>
    <property type="match status" value="1"/>
</dbReference>
<proteinExistence type="predicted"/>
<name>A0ABT1BS46_9BURK</name>
<keyword evidence="2" id="KW-0503">Monooxygenase</keyword>
<accession>A0ABT1BS46</accession>
<organism evidence="4 5">
    <name type="scientific">Ideonella oryzae</name>
    <dbReference type="NCBI Taxonomy" id="2937441"/>
    <lineage>
        <taxon>Bacteria</taxon>
        <taxon>Pseudomonadati</taxon>
        <taxon>Pseudomonadota</taxon>
        <taxon>Betaproteobacteria</taxon>
        <taxon>Burkholderiales</taxon>
        <taxon>Sphaerotilaceae</taxon>
        <taxon>Ideonella</taxon>
    </lineage>
</organism>
<evidence type="ECO:0000256" key="1">
    <source>
        <dbReference type="ARBA" id="ARBA00023002"/>
    </source>
</evidence>
<evidence type="ECO:0000313" key="4">
    <source>
        <dbReference type="EMBL" id="MCO5978222.1"/>
    </source>
</evidence>
<dbReference type="SUPFAM" id="SSF51679">
    <property type="entry name" value="Bacterial luciferase-like"/>
    <property type="match status" value="1"/>
</dbReference>
<keyword evidence="5" id="KW-1185">Reference proteome</keyword>
<dbReference type="InterPro" id="IPR036661">
    <property type="entry name" value="Luciferase-like_sf"/>
</dbReference>
<evidence type="ECO:0000256" key="2">
    <source>
        <dbReference type="ARBA" id="ARBA00023033"/>
    </source>
</evidence>
<evidence type="ECO:0000313" key="5">
    <source>
        <dbReference type="Proteomes" id="UP001204851"/>
    </source>
</evidence>
<keyword evidence="1" id="KW-0560">Oxidoreductase</keyword>
<dbReference type="RefSeq" id="WP_252770829.1">
    <property type="nucleotide sequence ID" value="NZ_JAMXMC010000009.1"/>
</dbReference>
<dbReference type="Pfam" id="PF00296">
    <property type="entry name" value="Bac_luciferase"/>
    <property type="match status" value="1"/>
</dbReference>
<feature type="domain" description="Luciferase-like" evidence="3">
    <location>
        <begin position="1"/>
        <end position="305"/>
    </location>
</feature>
<evidence type="ECO:0000259" key="3">
    <source>
        <dbReference type="Pfam" id="PF00296"/>
    </source>
</evidence>
<dbReference type="PANTHER" id="PTHR30137">
    <property type="entry name" value="LUCIFERASE-LIKE MONOOXYGENASE"/>
    <property type="match status" value="1"/>
</dbReference>
<comment type="caution">
    <text evidence="4">The sequence shown here is derived from an EMBL/GenBank/DDBJ whole genome shotgun (WGS) entry which is preliminary data.</text>
</comment>
<dbReference type="InterPro" id="IPR050766">
    <property type="entry name" value="Bact_Lucif_Oxidored"/>
</dbReference>
<dbReference type="EMBL" id="JAMXMC010000009">
    <property type="protein sequence ID" value="MCO5978222.1"/>
    <property type="molecule type" value="Genomic_DNA"/>
</dbReference>
<dbReference type="Proteomes" id="UP001204851">
    <property type="component" value="Unassembled WGS sequence"/>
</dbReference>
<dbReference type="InterPro" id="IPR011251">
    <property type="entry name" value="Luciferase-like_dom"/>
</dbReference>
<sequence length="359" mass="38973">MEIGVYTFGDLPTGARDAAAARQRLHELVAAARLADEAGLDVFGVGEHHRSDYAVSAPSVVLGALTTATRRIRLSSAVSILSSADPVRLFEDFATLDLLSDGRAELMAGRGAFVESFPLFGFALEDYESLFTEKLDLLLRLNAEPRIRWHGQHRPALHDAEVAPRPLQAGGLPIWIAAGGTPQSAVRAGRLGLPLNLANIGGSPAQFKPFIELYRQSGLEAGHALSRLQVAVSSHGHLQRDSQRARAEFYPYYRHYLRNNLPQRDRGWEVSAAAYEQLAGPQGCLFVGSPQEVVDKILCEHELFGHQRFLMQLDIGGQPYAMVARAIELLATEVKPRVQQALGASLSSSPSSPVSGVEP</sequence>
<dbReference type="Gene3D" id="3.20.20.30">
    <property type="entry name" value="Luciferase-like domain"/>
    <property type="match status" value="1"/>
</dbReference>